<dbReference type="GO" id="GO:0071949">
    <property type="term" value="F:FAD binding"/>
    <property type="evidence" value="ECO:0007669"/>
    <property type="project" value="InterPro"/>
</dbReference>
<evidence type="ECO:0000256" key="2">
    <source>
        <dbReference type="ARBA" id="ARBA00022827"/>
    </source>
</evidence>
<sequence length="279" mass="29771">GTDLMPDIRQQRRKPRCLVDITRIPGLDQVQIVGDVVQVGAAVTFASIKEFPFIQQRVHALAQAARSLGAVPIQTAATLVGNIVQSMPAADGAIVTVALDAEARVVSREADAWRPVESLFEGPGVSAIDPSHEMITHIRFSFPSSACGTAWSRIGRRGSLVLPILNCAAKLCLGDEGSQIEHAAIALGPVAPRPYRARQAEAFLRGRRPDVEVFAQAGIIVRQESNPRSSPARASREYRLSVIPVMVKDMLVAAARRAGAQAGSDDEAVDAGEGQTVEE</sequence>
<gene>
    <name evidence="6" type="ORF">S01H1_15806</name>
</gene>
<evidence type="ECO:0000259" key="5">
    <source>
        <dbReference type="PROSITE" id="PS51387"/>
    </source>
</evidence>
<keyword evidence="2" id="KW-0274">FAD</keyword>
<comment type="caution">
    <text evidence="6">The sequence shown here is derived from an EMBL/GenBank/DDBJ whole genome shotgun (WGS) entry which is preliminary data.</text>
</comment>
<organism evidence="6">
    <name type="scientific">marine sediment metagenome</name>
    <dbReference type="NCBI Taxonomy" id="412755"/>
    <lineage>
        <taxon>unclassified sequences</taxon>
        <taxon>metagenomes</taxon>
        <taxon>ecological metagenomes</taxon>
    </lineage>
</organism>
<dbReference type="Pfam" id="PF03450">
    <property type="entry name" value="CO_deh_flav_C"/>
    <property type="match status" value="1"/>
</dbReference>
<feature type="region of interest" description="Disordered" evidence="4">
    <location>
        <begin position="259"/>
        <end position="279"/>
    </location>
</feature>
<dbReference type="Gene3D" id="3.30.390.50">
    <property type="entry name" value="CO dehydrogenase flavoprotein, C-terminal domain"/>
    <property type="match status" value="1"/>
</dbReference>
<dbReference type="SMART" id="SM01092">
    <property type="entry name" value="CO_deh_flav_C"/>
    <property type="match status" value="1"/>
</dbReference>
<dbReference type="EMBL" id="BARS01008276">
    <property type="protein sequence ID" value="GAF76415.1"/>
    <property type="molecule type" value="Genomic_DNA"/>
</dbReference>
<dbReference type="PANTHER" id="PTHR42659:SF2">
    <property type="entry name" value="XANTHINE DEHYDROGENASE SUBUNIT C-RELATED"/>
    <property type="match status" value="1"/>
</dbReference>
<evidence type="ECO:0000256" key="3">
    <source>
        <dbReference type="ARBA" id="ARBA00023002"/>
    </source>
</evidence>
<reference evidence="6" key="1">
    <citation type="journal article" date="2014" name="Front. Microbiol.">
        <title>High frequency of phylogenetically diverse reductive dehalogenase-homologous genes in deep subseafloor sedimentary metagenomes.</title>
        <authorList>
            <person name="Kawai M."/>
            <person name="Futagami T."/>
            <person name="Toyoda A."/>
            <person name="Takaki Y."/>
            <person name="Nishi S."/>
            <person name="Hori S."/>
            <person name="Arai W."/>
            <person name="Tsubouchi T."/>
            <person name="Morono Y."/>
            <person name="Uchiyama I."/>
            <person name="Ito T."/>
            <person name="Fujiyama A."/>
            <person name="Inagaki F."/>
            <person name="Takami H."/>
        </authorList>
    </citation>
    <scope>NUCLEOTIDE SEQUENCE</scope>
    <source>
        <strain evidence="6">Expedition CK06-06</strain>
    </source>
</reference>
<name>X0TJZ1_9ZZZZ</name>
<dbReference type="AlphaFoldDB" id="X0TJZ1"/>
<evidence type="ECO:0000256" key="4">
    <source>
        <dbReference type="SAM" id="MobiDB-lite"/>
    </source>
</evidence>
<dbReference type="InterPro" id="IPR005107">
    <property type="entry name" value="CO_DH_flav_C"/>
</dbReference>
<dbReference type="InterPro" id="IPR002346">
    <property type="entry name" value="Mopterin_DH_FAD-bd"/>
</dbReference>
<evidence type="ECO:0000256" key="1">
    <source>
        <dbReference type="ARBA" id="ARBA00022630"/>
    </source>
</evidence>
<dbReference type="InterPro" id="IPR016166">
    <property type="entry name" value="FAD-bd_PCMH"/>
</dbReference>
<dbReference type="InterPro" id="IPR051312">
    <property type="entry name" value="Diverse_Substr_Oxidored"/>
</dbReference>
<dbReference type="Gene3D" id="3.30.465.10">
    <property type="match status" value="1"/>
</dbReference>
<evidence type="ECO:0000313" key="6">
    <source>
        <dbReference type="EMBL" id="GAF76415.1"/>
    </source>
</evidence>
<dbReference type="SUPFAM" id="SSF56176">
    <property type="entry name" value="FAD-binding/transporter-associated domain-like"/>
    <property type="match status" value="1"/>
</dbReference>
<dbReference type="PROSITE" id="PS51387">
    <property type="entry name" value="FAD_PCMH"/>
    <property type="match status" value="1"/>
</dbReference>
<keyword evidence="1" id="KW-0285">Flavoprotein</keyword>
<keyword evidence="3" id="KW-0560">Oxidoreductase</keyword>
<dbReference type="GO" id="GO:0016491">
    <property type="term" value="F:oxidoreductase activity"/>
    <property type="evidence" value="ECO:0007669"/>
    <property type="project" value="UniProtKB-KW"/>
</dbReference>
<dbReference type="SUPFAM" id="SSF55447">
    <property type="entry name" value="CO dehydrogenase flavoprotein C-terminal domain-like"/>
    <property type="match status" value="1"/>
</dbReference>
<feature type="non-terminal residue" evidence="6">
    <location>
        <position position="1"/>
    </location>
</feature>
<proteinExistence type="predicted"/>
<dbReference type="InterPro" id="IPR036318">
    <property type="entry name" value="FAD-bd_PCMH-like_sf"/>
</dbReference>
<feature type="domain" description="FAD-binding PCMH-type" evidence="5">
    <location>
        <begin position="1"/>
        <end position="145"/>
    </location>
</feature>
<dbReference type="InterPro" id="IPR016169">
    <property type="entry name" value="FAD-bd_PCMH_sub2"/>
</dbReference>
<dbReference type="PANTHER" id="PTHR42659">
    <property type="entry name" value="XANTHINE DEHYDROGENASE SUBUNIT C-RELATED"/>
    <property type="match status" value="1"/>
</dbReference>
<dbReference type="InterPro" id="IPR036683">
    <property type="entry name" value="CO_DH_flav_C_dom_sf"/>
</dbReference>
<dbReference type="Pfam" id="PF00941">
    <property type="entry name" value="FAD_binding_5"/>
    <property type="match status" value="1"/>
</dbReference>
<protein>
    <recommendedName>
        <fullName evidence="5">FAD-binding PCMH-type domain-containing protein</fullName>
    </recommendedName>
</protein>
<feature type="compositionally biased region" description="Acidic residues" evidence="4">
    <location>
        <begin position="264"/>
        <end position="279"/>
    </location>
</feature>
<accession>X0TJZ1</accession>